<evidence type="ECO:0000256" key="2">
    <source>
        <dbReference type="ARBA" id="ARBA00023444"/>
    </source>
</evidence>
<evidence type="ECO:0000256" key="3">
    <source>
        <dbReference type="ARBA" id="ARBA00023457"/>
    </source>
</evidence>
<dbReference type="AlphaFoldDB" id="A0A6J6MAA8"/>
<comment type="pathway">
    <text evidence="2">Porphyrin-containing compound metabolism.</text>
</comment>
<gene>
    <name evidence="9" type="ORF">UFOPK2242_01443</name>
    <name evidence="10" type="ORF">UFOPK2996_01068</name>
</gene>
<dbReference type="EC" id="4.1.1.111" evidence="4"/>
<dbReference type="SMART" id="SM00344">
    <property type="entry name" value="HTH_ASNC"/>
    <property type="match status" value="1"/>
</dbReference>
<evidence type="ECO:0000256" key="5">
    <source>
        <dbReference type="ARBA" id="ARBA00048470"/>
    </source>
</evidence>
<dbReference type="PANTHER" id="PTHR43413:SF1">
    <property type="entry name" value="SIROHEME DECARBOXYLASE NIRL SUBUNIT"/>
    <property type="match status" value="1"/>
</dbReference>
<feature type="domain" description="Siroheme decarboxylase NirL-like HTH" evidence="8">
    <location>
        <begin position="205"/>
        <end position="250"/>
    </location>
</feature>
<evidence type="ECO:0000256" key="6">
    <source>
        <dbReference type="SAM" id="MobiDB-lite"/>
    </source>
</evidence>
<accession>A0A6J6MAA8</accession>
<dbReference type="EMBL" id="CAFAAH010000147">
    <property type="protein sequence ID" value="CAB4800873.1"/>
    <property type="molecule type" value="Genomic_DNA"/>
</dbReference>
<dbReference type="PANTHER" id="PTHR43413">
    <property type="entry name" value="TRANSCRIPTIONAL REGULATOR, ASNC FAMILY"/>
    <property type="match status" value="1"/>
</dbReference>
<dbReference type="InterPro" id="IPR036390">
    <property type="entry name" value="WH_DNA-bd_sf"/>
</dbReference>
<sequence length="370" mass="41413">MDNESNLEAESPRVEDSDPAPIVLSDFDRDLLNALQWDFPIVPRPFAAIAERLGVEESVVLERVNAVKEIGVLRQMSAIFDTRALGYQSALIAARVAPEHIDEAAAIINEHPGVSHNYKRNHSYNLWYTLATPPGEDFDAHVETLHRSSGSLVTRKLPTLVLYKIGVKLDMTGKTAANAKAEVLAHEKPERRADMPAPVLSDLERTAISVVQADLPVVERPFAAQAEVIGCTEDELLELLASFLERKLMRRFAAVMNHRSAGFKANAMGVWAVPEDRLEEVGPQMAGFAAVSHCYRRPTYEDWPYTVFTMVHGRSARECEATIEAIRDETGVDEHALLWSIKEYKKVRIKYFTDDWSDWTAKNLSASNKS</sequence>
<feature type="domain" description="Siroheme decarboxylase NirL-like HTH" evidence="8">
    <location>
        <begin position="28"/>
        <end position="74"/>
    </location>
</feature>
<dbReference type="GO" id="GO:0016829">
    <property type="term" value="F:lyase activity"/>
    <property type="evidence" value="ECO:0007669"/>
    <property type="project" value="UniProtKB-KW"/>
</dbReference>
<evidence type="ECO:0000256" key="1">
    <source>
        <dbReference type="ARBA" id="ARBA00023239"/>
    </source>
</evidence>
<reference evidence="9" key="1">
    <citation type="submission" date="2020-05" db="EMBL/GenBank/DDBJ databases">
        <authorList>
            <person name="Chiriac C."/>
            <person name="Salcher M."/>
            <person name="Ghai R."/>
            <person name="Kavagutti S V."/>
        </authorList>
    </citation>
    <scope>NUCLEOTIDE SEQUENCE</scope>
</reference>
<dbReference type="Gene3D" id="1.10.10.10">
    <property type="entry name" value="Winged helix-like DNA-binding domain superfamily/Winged helix DNA-binding domain"/>
    <property type="match status" value="1"/>
</dbReference>
<evidence type="ECO:0000259" key="8">
    <source>
        <dbReference type="Pfam" id="PF22451"/>
    </source>
</evidence>
<dbReference type="Pfam" id="PF22451">
    <property type="entry name" value="NirdL-like_HTH"/>
    <property type="match status" value="2"/>
</dbReference>
<evidence type="ECO:0000313" key="10">
    <source>
        <dbReference type="EMBL" id="CAB4800873.1"/>
    </source>
</evidence>
<protein>
    <recommendedName>
        <fullName evidence="4">siroheme decarboxylase</fullName>
        <ecNumber evidence="4">4.1.1.111</ecNumber>
    </recommendedName>
</protein>
<dbReference type="InterPro" id="IPR053953">
    <property type="entry name" value="NirdL-like_HTH"/>
</dbReference>
<organism evidence="9">
    <name type="scientific">freshwater metagenome</name>
    <dbReference type="NCBI Taxonomy" id="449393"/>
    <lineage>
        <taxon>unclassified sequences</taxon>
        <taxon>metagenomes</taxon>
        <taxon>ecological metagenomes</taxon>
    </lineage>
</organism>
<proteinExistence type="inferred from homology"/>
<dbReference type="Gene3D" id="3.30.70.3460">
    <property type="match status" value="2"/>
</dbReference>
<evidence type="ECO:0000313" key="9">
    <source>
        <dbReference type="EMBL" id="CAB4670752.1"/>
    </source>
</evidence>
<dbReference type="InterPro" id="IPR050684">
    <property type="entry name" value="HTH-Siroheme_Decarb"/>
</dbReference>
<dbReference type="Pfam" id="PF17805">
    <property type="entry name" value="AsnC_trans_reg2"/>
    <property type="match status" value="2"/>
</dbReference>
<evidence type="ECO:0000256" key="4">
    <source>
        <dbReference type="ARBA" id="ARBA00023471"/>
    </source>
</evidence>
<dbReference type="InterPro" id="IPR036388">
    <property type="entry name" value="WH-like_DNA-bd_sf"/>
</dbReference>
<evidence type="ECO:0000259" key="7">
    <source>
        <dbReference type="Pfam" id="PF17805"/>
    </source>
</evidence>
<comment type="similarity">
    <text evidence="3">Belongs to the Ahb/Nir family.</text>
</comment>
<dbReference type="EMBL" id="CAEZWM010000228">
    <property type="protein sequence ID" value="CAB4670752.1"/>
    <property type="molecule type" value="Genomic_DNA"/>
</dbReference>
<comment type="catalytic activity">
    <reaction evidence="5">
        <text>siroheme + 2 H(+) = 12,18-didecarboxysiroheme + 2 CO2</text>
        <dbReference type="Rhea" id="RHEA:19093"/>
        <dbReference type="ChEBI" id="CHEBI:15378"/>
        <dbReference type="ChEBI" id="CHEBI:16526"/>
        <dbReference type="ChEBI" id="CHEBI:60052"/>
        <dbReference type="ChEBI" id="CHEBI:140497"/>
        <dbReference type="EC" id="4.1.1.111"/>
    </reaction>
</comment>
<dbReference type="SUPFAM" id="SSF46785">
    <property type="entry name" value="Winged helix' DNA-binding domain"/>
    <property type="match status" value="1"/>
</dbReference>
<name>A0A6J6MAA8_9ZZZZ</name>
<feature type="domain" description="Siroheme decarboxylase AsnC-like ligand binding" evidence="7">
    <location>
        <begin position="85"/>
        <end position="164"/>
    </location>
</feature>
<feature type="domain" description="Siroheme decarboxylase AsnC-like ligand binding" evidence="7">
    <location>
        <begin position="261"/>
        <end position="345"/>
    </location>
</feature>
<dbReference type="InterPro" id="IPR019888">
    <property type="entry name" value="Tscrpt_reg_AsnC-like"/>
</dbReference>
<dbReference type="InterPro" id="IPR040523">
    <property type="entry name" value="AsnC_trans_reg2"/>
</dbReference>
<keyword evidence="1" id="KW-0456">Lyase</keyword>
<feature type="region of interest" description="Disordered" evidence="6">
    <location>
        <begin position="1"/>
        <end position="20"/>
    </location>
</feature>